<dbReference type="InterPro" id="IPR000719">
    <property type="entry name" value="Prot_kinase_dom"/>
</dbReference>
<reference evidence="12" key="2">
    <citation type="submission" date="2020-08" db="EMBL/GenBank/DDBJ databases">
        <title>Plant Genome Project.</title>
        <authorList>
            <person name="Zhang R.-G."/>
        </authorList>
    </citation>
    <scope>NUCLEOTIDE SEQUENCE</scope>
    <source>
        <strain evidence="12">Huo1</strain>
        <tissue evidence="12">Leaf</tissue>
    </source>
</reference>
<dbReference type="InterPro" id="IPR011009">
    <property type="entry name" value="Kinase-like_dom_sf"/>
</dbReference>
<evidence type="ECO:0000256" key="9">
    <source>
        <dbReference type="ARBA" id="ARBA00048679"/>
    </source>
</evidence>
<dbReference type="PROSITE" id="PS50011">
    <property type="entry name" value="PROTEIN_KINASE_DOM"/>
    <property type="match status" value="1"/>
</dbReference>
<feature type="domain" description="Protein kinase" evidence="11">
    <location>
        <begin position="263"/>
        <end position="565"/>
    </location>
</feature>
<dbReference type="InterPro" id="IPR008271">
    <property type="entry name" value="Ser/Thr_kinase_AS"/>
</dbReference>
<dbReference type="Gene3D" id="3.30.200.20">
    <property type="entry name" value="Phosphorylase Kinase, domain 1"/>
    <property type="match status" value="1"/>
</dbReference>
<feature type="region of interest" description="Disordered" evidence="10">
    <location>
        <begin position="197"/>
        <end position="239"/>
    </location>
</feature>
<reference evidence="12" key="1">
    <citation type="submission" date="2018-01" db="EMBL/GenBank/DDBJ databases">
        <authorList>
            <person name="Mao J.F."/>
        </authorList>
    </citation>
    <scope>NUCLEOTIDE SEQUENCE</scope>
    <source>
        <strain evidence="12">Huo1</strain>
        <tissue evidence="12">Leaf</tissue>
    </source>
</reference>
<evidence type="ECO:0000313" key="12">
    <source>
        <dbReference type="EMBL" id="KAG6397865.1"/>
    </source>
</evidence>
<evidence type="ECO:0000256" key="8">
    <source>
        <dbReference type="ARBA" id="ARBA00047899"/>
    </source>
</evidence>
<protein>
    <recommendedName>
        <fullName evidence="2">non-specific serine/threonine protein kinase</fullName>
        <ecNumber evidence="2">2.7.11.1</ecNumber>
    </recommendedName>
</protein>
<accession>A0A8X8WNR8</accession>
<feature type="compositionally biased region" description="Polar residues" evidence="10">
    <location>
        <begin position="199"/>
        <end position="212"/>
    </location>
</feature>
<dbReference type="Gene3D" id="1.10.510.10">
    <property type="entry name" value="Transferase(Phosphotransferase) domain 1"/>
    <property type="match status" value="2"/>
</dbReference>
<dbReference type="EC" id="2.7.11.1" evidence="2"/>
<feature type="compositionally biased region" description="Basic and acidic residues" evidence="10">
    <location>
        <begin position="218"/>
        <end position="239"/>
    </location>
</feature>
<proteinExistence type="predicted"/>
<dbReference type="PANTHER" id="PTHR48006:SF81">
    <property type="entry name" value="PROTEIN KINASE DOMAIN-CONTAINING PROTEIN"/>
    <property type="match status" value="1"/>
</dbReference>
<dbReference type="Proteomes" id="UP000298416">
    <property type="component" value="Unassembled WGS sequence"/>
</dbReference>
<name>A0A8X8WNR8_SALSN</name>
<evidence type="ECO:0000256" key="4">
    <source>
        <dbReference type="ARBA" id="ARBA00022679"/>
    </source>
</evidence>
<evidence type="ECO:0000256" key="5">
    <source>
        <dbReference type="ARBA" id="ARBA00022741"/>
    </source>
</evidence>
<dbReference type="Pfam" id="PF14223">
    <property type="entry name" value="Retrotran_gag_2"/>
    <property type="match status" value="1"/>
</dbReference>
<dbReference type="GO" id="GO:0005524">
    <property type="term" value="F:ATP binding"/>
    <property type="evidence" value="ECO:0007669"/>
    <property type="project" value="UniProtKB-KW"/>
</dbReference>
<keyword evidence="5" id="KW-0547">Nucleotide-binding</keyword>
<evidence type="ECO:0000259" key="11">
    <source>
        <dbReference type="PROSITE" id="PS50011"/>
    </source>
</evidence>
<evidence type="ECO:0000256" key="3">
    <source>
        <dbReference type="ARBA" id="ARBA00022527"/>
    </source>
</evidence>
<keyword evidence="13" id="KW-1185">Reference proteome</keyword>
<comment type="catalytic activity">
    <reaction evidence="8">
        <text>L-threonyl-[protein] + ATP = O-phospho-L-threonyl-[protein] + ADP + H(+)</text>
        <dbReference type="Rhea" id="RHEA:46608"/>
        <dbReference type="Rhea" id="RHEA-COMP:11060"/>
        <dbReference type="Rhea" id="RHEA-COMP:11605"/>
        <dbReference type="ChEBI" id="CHEBI:15378"/>
        <dbReference type="ChEBI" id="CHEBI:30013"/>
        <dbReference type="ChEBI" id="CHEBI:30616"/>
        <dbReference type="ChEBI" id="CHEBI:61977"/>
        <dbReference type="ChEBI" id="CHEBI:456216"/>
        <dbReference type="EC" id="2.7.11.1"/>
    </reaction>
</comment>
<dbReference type="Pfam" id="PF00069">
    <property type="entry name" value="Pkinase"/>
    <property type="match status" value="1"/>
</dbReference>
<keyword evidence="6" id="KW-0418">Kinase</keyword>
<dbReference type="EMBL" id="PNBA02000015">
    <property type="protein sequence ID" value="KAG6397865.1"/>
    <property type="molecule type" value="Genomic_DNA"/>
</dbReference>
<comment type="catalytic activity">
    <reaction evidence="9">
        <text>L-seryl-[protein] + ATP = O-phospho-L-seryl-[protein] + ADP + H(+)</text>
        <dbReference type="Rhea" id="RHEA:17989"/>
        <dbReference type="Rhea" id="RHEA-COMP:9863"/>
        <dbReference type="Rhea" id="RHEA-COMP:11604"/>
        <dbReference type="ChEBI" id="CHEBI:15378"/>
        <dbReference type="ChEBI" id="CHEBI:29999"/>
        <dbReference type="ChEBI" id="CHEBI:30616"/>
        <dbReference type="ChEBI" id="CHEBI:83421"/>
        <dbReference type="ChEBI" id="CHEBI:456216"/>
        <dbReference type="EC" id="2.7.11.1"/>
    </reaction>
</comment>
<gene>
    <name evidence="12" type="ORF">SASPL_139315</name>
</gene>
<evidence type="ECO:0000256" key="2">
    <source>
        <dbReference type="ARBA" id="ARBA00012513"/>
    </source>
</evidence>
<dbReference type="SUPFAM" id="SSF56112">
    <property type="entry name" value="Protein kinase-like (PK-like)"/>
    <property type="match status" value="1"/>
</dbReference>
<keyword evidence="3" id="KW-0723">Serine/threonine-protein kinase</keyword>
<dbReference type="InterPro" id="IPR051824">
    <property type="entry name" value="LRR_Rcpt-Like_S/T_Kinase"/>
</dbReference>
<organism evidence="12">
    <name type="scientific">Salvia splendens</name>
    <name type="common">Scarlet sage</name>
    <dbReference type="NCBI Taxonomy" id="180675"/>
    <lineage>
        <taxon>Eukaryota</taxon>
        <taxon>Viridiplantae</taxon>
        <taxon>Streptophyta</taxon>
        <taxon>Embryophyta</taxon>
        <taxon>Tracheophyta</taxon>
        <taxon>Spermatophyta</taxon>
        <taxon>Magnoliopsida</taxon>
        <taxon>eudicotyledons</taxon>
        <taxon>Gunneridae</taxon>
        <taxon>Pentapetalae</taxon>
        <taxon>asterids</taxon>
        <taxon>lamiids</taxon>
        <taxon>Lamiales</taxon>
        <taxon>Lamiaceae</taxon>
        <taxon>Nepetoideae</taxon>
        <taxon>Mentheae</taxon>
        <taxon>Salviinae</taxon>
        <taxon>Salvia</taxon>
        <taxon>Salvia subgen. Calosphace</taxon>
        <taxon>core Calosphace</taxon>
    </lineage>
</organism>
<evidence type="ECO:0000256" key="7">
    <source>
        <dbReference type="ARBA" id="ARBA00022840"/>
    </source>
</evidence>
<evidence type="ECO:0000313" key="13">
    <source>
        <dbReference type="Proteomes" id="UP000298416"/>
    </source>
</evidence>
<evidence type="ECO:0000256" key="1">
    <source>
        <dbReference type="ARBA" id="ARBA00004479"/>
    </source>
</evidence>
<dbReference type="SMART" id="SM00220">
    <property type="entry name" value="S_TKc"/>
    <property type="match status" value="1"/>
</dbReference>
<evidence type="ECO:0000256" key="6">
    <source>
        <dbReference type="ARBA" id="ARBA00022777"/>
    </source>
</evidence>
<dbReference type="GO" id="GO:0016020">
    <property type="term" value="C:membrane"/>
    <property type="evidence" value="ECO:0007669"/>
    <property type="project" value="UniProtKB-SubCell"/>
</dbReference>
<dbReference type="AlphaFoldDB" id="A0A8X8WNR8"/>
<keyword evidence="7" id="KW-0067">ATP-binding</keyword>
<dbReference type="PROSITE" id="PS00108">
    <property type="entry name" value="PROTEIN_KINASE_ST"/>
    <property type="match status" value="1"/>
</dbReference>
<dbReference type="FunFam" id="1.10.510.10:FF:001023">
    <property type="entry name" value="Os07g0541700 protein"/>
    <property type="match status" value="1"/>
</dbReference>
<evidence type="ECO:0000256" key="10">
    <source>
        <dbReference type="SAM" id="MobiDB-lite"/>
    </source>
</evidence>
<comment type="caution">
    <text evidence="12">The sequence shown here is derived from an EMBL/GenBank/DDBJ whole genome shotgun (WGS) entry which is preliminary data.</text>
</comment>
<sequence length="565" mass="63872">MKTLLASLDLWELVDEGYDEANANLSAAQIKKLKKTKQRDAAALSKIQPAVAESIFYRIMGAEKSKEAWEILQKEFGGDEKVRAIKLQTLRRDFENTKMKDNETLNQFHLSFIELTNQMRVYGEEISDQRMMEKILICLPKRFNAIVAVIEQTKDISKMSIYELMGSLKSYEERLLRQSEKSIESAFQSKMHLNGKSVGESSFNGGQQNRSGSYGRGRGQEKTKHDGRGFHKAENGKSREKVGKYEADYSAGNFYQDKNWEFSSTGKFWDPGTYGELITPWRSDSIGREKEHLRSAYGPLISAISVVHGNLKGLDLHTGSFTLRQLRATTNNFDPANMIGEGGFGPVYKGVLLDKTIIAVKQLSSKSKQGNREFVNEIGPVKHQLDLDWPMRQKICIGRARGLAYLHEESRLKIVHRDIKTTNVFLDKNLVPKISDFGLAKLDEDETHISTRIAGTFFGVVVLEIVSGRSNGSIRPRKDKFYLLDWAIELKEKGNLLELVERRLESSFNQEEIARAINVALICTNEAKPDEGVSMDAPWSGYSTSAADLYPQTNGRREVFSGSFY</sequence>
<comment type="subcellular location">
    <subcellularLocation>
        <location evidence="1">Membrane</location>
        <topology evidence="1">Single-pass type I membrane protein</topology>
    </subcellularLocation>
</comment>
<keyword evidence="4" id="KW-0808">Transferase</keyword>
<dbReference type="PANTHER" id="PTHR48006">
    <property type="entry name" value="LEUCINE-RICH REPEAT-CONTAINING PROTEIN DDB_G0281931-RELATED"/>
    <property type="match status" value="1"/>
</dbReference>
<dbReference type="GO" id="GO:0004674">
    <property type="term" value="F:protein serine/threonine kinase activity"/>
    <property type="evidence" value="ECO:0007669"/>
    <property type="project" value="UniProtKB-KW"/>
</dbReference>